<dbReference type="SMART" id="SM00091">
    <property type="entry name" value="PAS"/>
    <property type="match status" value="3"/>
</dbReference>
<dbReference type="SMART" id="SM00267">
    <property type="entry name" value="GGDEF"/>
    <property type="match status" value="1"/>
</dbReference>
<dbReference type="InterPro" id="IPR035919">
    <property type="entry name" value="EAL_sf"/>
</dbReference>
<dbReference type="Pfam" id="PF12860">
    <property type="entry name" value="PAS_7"/>
    <property type="match status" value="3"/>
</dbReference>
<dbReference type="EMBL" id="UOEQ01000126">
    <property type="protein sequence ID" value="VAW17138.1"/>
    <property type="molecule type" value="Genomic_DNA"/>
</dbReference>
<dbReference type="InterPro" id="IPR052155">
    <property type="entry name" value="Biofilm_reg_signaling"/>
</dbReference>
<protein>
    <submittedName>
        <fullName evidence="3">Uncharacterized protein</fullName>
    </submittedName>
</protein>
<evidence type="ECO:0000259" key="2">
    <source>
        <dbReference type="PROSITE" id="PS50887"/>
    </source>
</evidence>
<dbReference type="Pfam" id="PF00990">
    <property type="entry name" value="GGDEF"/>
    <property type="match status" value="1"/>
</dbReference>
<dbReference type="FunFam" id="3.30.70.270:FF:000001">
    <property type="entry name" value="Diguanylate cyclase domain protein"/>
    <property type="match status" value="1"/>
</dbReference>
<dbReference type="SUPFAM" id="SSF55073">
    <property type="entry name" value="Nucleotide cyclase"/>
    <property type="match status" value="1"/>
</dbReference>
<dbReference type="Pfam" id="PF00563">
    <property type="entry name" value="EAL"/>
    <property type="match status" value="1"/>
</dbReference>
<dbReference type="PROSITE" id="PS50887">
    <property type="entry name" value="GGDEF"/>
    <property type="match status" value="1"/>
</dbReference>
<feature type="domain" description="GGDEF" evidence="2">
    <location>
        <begin position="451"/>
        <end position="584"/>
    </location>
</feature>
<dbReference type="InterPro" id="IPR000160">
    <property type="entry name" value="GGDEF_dom"/>
</dbReference>
<name>A0A3B0TGR1_9ZZZZ</name>
<dbReference type="NCBIfam" id="TIGR00254">
    <property type="entry name" value="GGDEF"/>
    <property type="match status" value="1"/>
</dbReference>
<dbReference type="Gene3D" id="3.30.450.20">
    <property type="entry name" value="PAS domain"/>
    <property type="match status" value="2"/>
</dbReference>
<dbReference type="PANTHER" id="PTHR44757">
    <property type="entry name" value="DIGUANYLATE CYCLASE DGCP"/>
    <property type="match status" value="1"/>
</dbReference>
<accession>A0A3B0TGR1</accession>
<dbReference type="InterPro" id="IPR001633">
    <property type="entry name" value="EAL_dom"/>
</dbReference>
<evidence type="ECO:0000259" key="1">
    <source>
        <dbReference type="PROSITE" id="PS50883"/>
    </source>
</evidence>
<dbReference type="InterPro" id="IPR000014">
    <property type="entry name" value="PAS"/>
</dbReference>
<dbReference type="PANTHER" id="PTHR44757:SF2">
    <property type="entry name" value="BIOFILM ARCHITECTURE MAINTENANCE PROTEIN MBAA"/>
    <property type="match status" value="1"/>
</dbReference>
<organism evidence="3">
    <name type="scientific">hydrothermal vent metagenome</name>
    <dbReference type="NCBI Taxonomy" id="652676"/>
    <lineage>
        <taxon>unclassified sequences</taxon>
        <taxon>metagenomes</taxon>
        <taxon>ecological metagenomes</taxon>
    </lineage>
</organism>
<reference evidence="3" key="1">
    <citation type="submission" date="2018-06" db="EMBL/GenBank/DDBJ databases">
        <authorList>
            <person name="Zhirakovskaya E."/>
        </authorList>
    </citation>
    <scope>NUCLEOTIDE SEQUENCE</scope>
</reference>
<dbReference type="Gene3D" id="3.30.70.270">
    <property type="match status" value="1"/>
</dbReference>
<dbReference type="InterPro" id="IPR029787">
    <property type="entry name" value="Nucleotide_cyclase"/>
</dbReference>
<dbReference type="SUPFAM" id="SSF141868">
    <property type="entry name" value="EAL domain-like"/>
    <property type="match status" value="1"/>
</dbReference>
<sequence>MKSLGVRFLGNKSQKSLEVVYDKRLLTAAVSSMHYGFSVWDDEFVLKLFNQRFLDIYDLMPNEVGVGSSLYQLCEYTTASGLRAGWSVDRLHDSLKQRLLDQKQYDKPSKIEQKIGDKTIRTSIARHGEIGWIVSHEDISEDVEIRRKSQENQKRLLAQSEWFDRAINSMSQGLCVFDGDRRLIICNRTYADVYGLPKELTRPGTEFKEIMRHRIENGRIPEGKTAKSHLANRMELVNSQNVEQKFTEVENGRSIYVVKNPMPGGGWIGVIHDVSDERKNEELVRQRSEELKLQNLRFGAAVQHMAQGLVMFDAEHRLVICNEKWQQLYGLPNSLCKPGTSFEDIMAHCLSVGMIVEADDDRLLESFDEVVNDLGSEYKIFELSDGRFISVSHKSIDDGGFVSTHEDITDRRRSEERIKYMARHDSLTQLPNRTYFNEEMKKAESRIQRGDKMALLCLDLDNFKEINDTYGHGIGDEVLRRVSARLKQGKRQHEIVARMGGDEFMYMALPIKSKECATNIATRILEKLAKPLTIEGYEIIAGTSIGIAMAPDDGKDGATLIKHADMALYRAKKRGRFGYQFFTKGMDMAVQQRKELEVDLNAALEQSQFSNAYQPVLELESNRVSCCVSQLRWDHPKLGMVMPEEFTSVAREMGILNKIDIRAMRTACLATKNWPKGIKLCVNISAGQLVSRQVEKRIHELLKTSGTDPDRVELTINDGVLKKNAKEKLKILKKLRAMGLRIAMAISGGGNSALGTLGSFPFDKLIISSDLIAKIDVSREKREIVKAIISLGTNLGMTTAAAGVDSEAQLDILRDFGCDEVQGYLFSPPLPEHSIDELLQTIEARAADEAGIINFSAKNMQA</sequence>
<dbReference type="InterPro" id="IPR043128">
    <property type="entry name" value="Rev_trsase/Diguanyl_cyclase"/>
</dbReference>
<dbReference type="SMART" id="SM00052">
    <property type="entry name" value="EAL"/>
    <property type="match status" value="1"/>
</dbReference>
<dbReference type="CDD" id="cd01948">
    <property type="entry name" value="EAL"/>
    <property type="match status" value="1"/>
</dbReference>
<proteinExistence type="predicted"/>
<dbReference type="Gene3D" id="3.20.20.450">
    <property type="entry name" value="EAL domain"/>
    <property type="match status" value="1"/>
</dbReference>
<dbReference type="SUPFAM" id="SSF55785">
    <property type="entry name" value="PYP-like sensor domain (PAS domain)"/>
    <property type="match status" value="2"/>
</dbReference>
<evidence type="ECO:0000313" key="3">
    <source>
        <dbReference type="EMBL" id="VAW17138.1"/>
    </source>
</evidence>
<gene>
    <name evidence="3" type="ORF">MNBD_ALPHA11-1506</name>
</gene>
<dbReference type="PROSITE" id="PS50883">
    <property type="entry name" value="EAL"/>
    <property type="match status" value="1"/>
</dbReference>
<feature type="domain" description="EAL" evidence="1">
    <location>
        <begin position="593"/>
        <end position="843"/>
    </location>
</feature>
<dbReference type="InterPro" id="IPR035965">
    <property type="entry name" value="PAS-like_dom_sf"/>
</dbReference>
<dbReference type="AlphaFoldDB" id="A0A3B0TGR1"/>
<dbReference type="CDD" id="cd01949">
    <property type="entry name" value="GGDEF"/>
    <property type="match status" value="1"/>
</dbReference>